<feature type="region of interest" description="Disordered" evidence="1">
    <location>
        <begin position="1"/>
        <end position="105"/>
    </location>
</feature>
<feature type="non-terminal residue" evidence="2">
    <location>
        <position position="122"/>
    </location>
</feature>
<proteinExistence type="predicted"/>
<organism evidence="2 3">
    <name type="scientific">Thalassiosira oceanica</name>
    <name type="common">Marine diatom</name>
    <dbReference type="NCBI Taxonomy" id="159749"/>
    <lineage>
        <taxon>Eukaryota</taxon>
        <taxon>Sar</taxon>
        <taxon>Stramenopiles</taxon>
        <taxon>Ochrophyta</taxon>
        <taxon>Bacillariophyta</taxon>
        <taxon>Coscinodiscophyceae</taxon>
        <taxon>Thalassiosirophycidae</taxon>
        <taxon>Thalassiosirales</taxon>
        <taxon>Thalassiosiraceae</taxon>
        <taxon>Thalassiosira</taxon>
    </lineage>
</organism>
<dbReference type="EMBL" id="AGNL01012230">
    <property type="protein sequence ID" value="EJK68003.1"/>
    <property type="molecule type" value="Genomic_DNA"/>
</dbReference>
<comment type="caution">
    <text evidence="2">The sequence shown here is derived from an EMBL/GenBank/DDBJ whole genome shotgun (WGS) entry which is preliminary data.</text>
</comment>
<accession>K0SNV7</accession>
<gene>
    <name evidence="2" type="ORF">THAOC_10870</name>
</gene>
<keyword evidence="3" id="KW-1185">Reference proteome</keyword>
<name>K0SNV7_THAOC</name>
<evidence type="ECO:0000313" key="3">
    <source>
        <dbReference type="Proteomes" id="UP000266841"/>
    </source>
</evidence>
<dbReference type="AlphaFoldDB" id="K0SNV7"/>
<protein>
    <submittedName>
        <fullName evidence="2">Uncharacterized protein</fullName>
    </submittedName>
</protein>
<sequence length="122" mass="12232">MDSATTPTEPKDTMAEQSVEISSVVLPTPPAPEEAPADDGVQLLVQGPDSGSKEQSVEISSAVLPAPTARDQEAQEAPPADDDARSLVSDDSSAAWSLRGGGGGRRGAVRVALAGLAVAAVA</sequence>
<dbReference type="Proteomes" id="UP000266841">
    <property type="component" value="Unassembled WGS sequence"/>
</dbReference>
<reference evidence="2 3" key="1">
    <citation type="journal article" date="2012" name="Genome Biol.">
        <title>Genome and low-iron response of an oceanic diatom adapted to chronic iron limitation.</title>
        <authorList>
            <person name="Lommer M."/>
            <person name="Specht M."/>
            <person name="Roy A.S."/>
            <person name="Kraemer L."/>
            <person name="Andreson R."/>
            <person name="Gutowska M.A."/>
            <person name="Wolf J."/>
            <person name="Bergner S.V."/>
            <person name="Schilhabel M.B."/>
            <person name="Klostermeier U.C."/>
            <person name="Beiko R.G."/>
            <person name="Rosenstiel P."/>
            <person name="Hippler M."/>
            <person name="Laroche J."/>
        </authorList>
    </citation>
    <scope>NUCLEOTIDE SEQUENCE [LARGE SCALE GENOMIC DNA]</scope>
    <source>
        <strain evidence="2 3">CCMP1005</strain>
    </source>
</reference>
<evidence type="ECO:0000313" key="2">
    <source>
        <dbReference type="EMBL" id="EJK68003.1"/>
    </source>
</evidence>
<evidence type="ECO:0000256" key="1">
    <source>
        <dbReference type="SAM" id="MobiDB-lite"/>
    </source>
</evidence>